<reference evidence="1 2" key="1">
    <citation type="submission" date="2019-07" db="EMBL/GenBank/DDBJ databases">
        <authorList>
            <person name="Garlena R.A."/>
            <person name="Russell D.A."/>
            <person name="Pope W.H."/>
            <person name="Jacobs-Sera D."/>
            <person name="Hatfull G.F."/>
        </authorList>
    </citation>
    <scope>NUCLEOTIDE SEQUENCE [LARGE SCALE GENOMIC DNA]</scope>
</reference>
<accession>A0A5J6TDE0</accession>
<dbReference type="EMBL" id="MN234170">
    <property type="protein sequence ID" value="QFG08933.1"/>
    <property type="molecule type" value="Genomic_DNA"/>
</dbReference>
<protein>
    <submittedName>
        <fullName evidence="1">HNH endonuclease</fullName>
    </submittedName>
</protein>
<sequence>MSRYGQGGSRALREFNAGILARDGHRCRLQIGGVCIGHATQVDHKTNLAKLRLNRNDPRAMNPRNAQAACEPCHEWKSERERIAALAEVNKARAAARRARLRRPVEPHPGDY</sequence>
<organism evidence="1 2">
    <name type="scientific">Mycobacterium phage MalagasyRose</name>
    <dbReference type="NCBI Taxonomy" id="2599870"/>
    <lineage>
        <taxon>Viruses</taxon>
        <taxon>Duplodnaviria</taxon>
        <taxon>Heunggongvirae</taxon>
        <taxon>Uroviricota</taxon>
        <taxon>Caudoviricetes</taxon>
        <taxon>Malagasyrosevirus</taxon>
        <taxon>Malagasyrosevirus malagasyrose</taxon>
    </lineage>
</organism>
<dbReference type="Proteomes" id="UP000326279">
    <property type="component" value="Segment"/>
</dbReference>
<dbReference type="KEGG" id="vg:80019558"/>
<keyword evidence="1" id="KW-0255">Endonuclease</keyword>
<gene>
    <name evidence="1" type="primary">85</name>
    <name evidence="1" type="ORF">PBI_MALAGASYROSE_85</name>
</gene>
<evidence type="ECO:0000313" key="1">
    <source>
        <dbReference type="EMBL" id="QFG08933.1"/>
    </source>
</evidence>
<dbReference type="GO" id="GO:0004519">
    <property type="term" value="F:endonuclease activity"/>
    <property type="evidence" value="ECO:0007669"/>
    <property type="project" value="UniProtKB-KW"/>
</dbReference>
<dbReference type="GeneID" id="80019558"/>
<name>A0A5J6TDE0_9CAUD</name>
<keyword evidence="1" id="KW-0378">Hydrolase</keyword>
<evidence type="ECO:0000313" key="2">
    <source>
        <dbReference type="Proteomes" id="UP000326279"/>
    </source>
</evidence>
<keyword evidence="2" id="KW-1185">Reference proteome</keyword>
<dbReference type="RefSeq" id="YP_010754957.1">
    <property type="nucleotide sequence ID" value="NC_073465.1"/>
</dbReference>
<keyword evidence="1" id="KW-0540">Nuclease</keyword>
<proteinExistence type="predicted"/>